<comment type="caution">
    <text evidence="13">The sequence shown here is derived from an EMBL/GenBank/DDBJ whole genome shotgun (WGS) entry which is preliminary data.</text>
</comment>
<dbReference type="CDD" id="cd18019">
    <property type="entry name" value="DEXHc_Brr2_1"/>
    <property type="match status" value="1"/>
</dbReference>
<dbReference type="CDD" id="cd18021">
    <property type="entry name" value="DEXHc_Brr2_2"/>
    <property type="match status" value="1"/>
</dbReference>
<sequence length="2168" mass="245053">MDHSQYNYNAMSNLVIQADKRFVGKRGDEPTGEPTSLAGKIDPKEMGSRARRPNPTEKKLPKDSSKPKKEKKNKYIGYANVIEATEDLEGLLYRPRTKETSEIYEKILAFVHEDLGDQSQDIVRSAGDAVLEILKSDGLKDLDKKKECERILGATMSSEKFALLVNLGRKITDYGADEEEKMRDVDDDGEIDDEQGVAVILNESESEEESDEDSQPDVADDAAEPGYSGVVIGDEEVKDSDPEVIDRTIVGDVSKVDNNAEDKVSAHGIDAFWLQRTIAAQYQDPYVLQEKTSAAMEILRSTTSIGEIENGLMELFEFENHKLVQLLAKNRDAIVWCTQIDLAPDADARRGLEIQMEEQGLSWLLRELRGDRNAKDVTSQTTAKPDADAMDVDDSRSISRGKVVSESLKPSTAPIDLESLAFTQGGRLMTNKQVKLPEGTTKREKKGYEEIHVPAPPQRPIGDQVTLDRLPAWTKAIWPPGMTHLNPVQSKIFPVAFGTDENILICAPTGAGKTNCALLCIINELAKYRNSDGSFNTENFKIVYIAPLKALVQEMVENFTKALDKHPYNVKVAELTGDRQLTKLQISQTQIIVTTPEKWDVITRKATDTSYTNLVRLIIIDEIHLLHDDRGPVLESIVARTLRKMEQTLEPVRLVGLSATLPNFNDVATFLRVDQQKGLFYFDASHRPCPLQQQFIGITEKKGIKRLQTMNECAYEKCLEYAGREQVLVFVHSRKETAKTAKYIKDKALEEETITKFLRSDAGAREALAADAEDSKDGNLRELLPYGFAIHHAGMTRADRTSVEELFKKGLVQVLVSTATLAWGVNLPAHTVIIKGTQIYSPEKGRWIELSPQDVIQMLGRAGRPGYDTYGEGIIITAHSELQYYLSLMNQQLPIESQFVGKLADNFNAEIVLGTVRSMKEAVEWLGYTYLYIRMRKSPGLYAVGADYADDTLLEQKRVDLIFSAAVKLRECGLLVYNEKTGRFQSTELGRIAAHYYINHDSMLAYAKSFRPKRIGRGPEDPHVPQEVPFMSFIELFRIFSESAEFKYIPVREDEKMELAKLIERVPIPVEKGVDDPKAKINVLLQAYISRLKLEGFALVADMVYVTQSAGRILRAVFEIALKLGYAQVAKQALDMCKMVDQRMWMTMSPLRQFTSCPADVIRRVERKDFPWTRYFDLDPPEMGELLGLPKFGRLVHGLVHKFPRLKLQAHVQPITRSLLRIELSITPDFQWDEAIHGFAEQFWIIAEDSDGERILFHDSFVLRQKYATDEHIIDLTVSVSDPIPPNYFITVVSDRWMHSETKLPVSFRHLILPKKYPPPTELLELQSLQVNALRKPEFVSIYSSTFKHFNKIQTQTFNTLYNTDDNVFIGAPTGSGKTVCAEFALLRHWSKADSGRAVYIAPTQDQVDQRHGDWKERLGNIAGGRAIVMLTGELSADLKLLEQGDLILATPLQWDVVSRRWRQRKNVHTVKLYIVDDLHMLGYGQNGSTYEVIVSRMRYVAAQLEVKSRIVALSVSLANARDLGEWIGANKQTVYNFSPEARSIPLEVSIQSFTIPHFPSLMLAMAKPTYLAISTMSTNKPAIIFVSSRKQARATALELLTFCAVDDDEDRFLIASKSDLKPHLNRLEDKGLAEALEHGIGYIHESLSKNDRHIVEHLYENRAFLVLLASREVCWSIKAVAHMVVIMGTQYYEGREHRYIDYPLCDVLQMFGKAGRAHEDALGRAVLMTPAVKKEYYNKFLKESLPIESHLQHFLHDAFVTETSTKTIENKQDAVDWITWTYMYRRLDANPGFYGLQDVSHGALSDFLSDLVENTLNDLVEAKVINIEDDVNIEPLNQAMISAYYNITYITMQTFQLSLTERTKLKGLLEIITSAAEFEDLPIRHHEDIVLKRIYDRIPVKLSQPDFESPHFKAFVLLQAHFSRLALPPDLVVDQSAVLSKVLNLLSACVDAMSSEGFFNAIYAMEMSQMCVQAIWDRDSPLKQVPHFTLDVLERCKEAGVESVFDIMDLDDKRDGILQMDARQLAAVATFANKYPNLELTFELEGPDEITSGTQTVIKIDLVRETDDEDDVDTIVHAPFYPLKKMESWYLVIADPVAKALFGIKRVTLNRRLSVKMDFVVPTAGKKNYVLYCICDSYAGCDQEFPVEFTAAQGEEESENEDAMDED</sequence>
<dbReference type="InterPro" id="IPR036390">
    <property type="entry name" value="WH_DNA-bd_sf"/>
</dbReference>
<dbReference type="Gene3D" id="2.60.40.150">
    <property type="entry name" value="C2 domain"/>
    <property type="match status" value="2"/>
</dbReference>
<feature type="region of interest" description="Disordered" evidence="10">
    <location>
        <begin position="22"/>
        <end position="71"/>
    </location>
</feature>
<dbReference type="FunFam" id="3.40.50.300:FF:000254">
    <property type="entry name" value="U5 small nuclear ribonucleoprotein helicase"/>
    <property type="match status" value="1"/>
</dbReference>
<dbReference type="FunFam" id="1.10.150.20:FF:000013">
    <property type="entry name" value="U5 small nuclear ribonucleoprotein kDa helicase"/>
    <property type="match status" value="1"/>
</dbReference>
<keyword evidence="4" id="KW-0547">Nucleotide-binding</keyword>
<evidence type="ECO:0000259" key="11">
    <source>
        <dbReference type="PROSITE" id="PS51192"/>
    </source>
</evidence>
<dbReference type="Gene3D" id="3.40.50.300">
    <property type="entry name" value="P-loop containing nucleotide triphosphate hydrolases"/>
    <property type="match status" value="4"/>
</dbReference>
<reference evidence="13 14" key="1">
    <citation type="submission" date="2016-04" db="EMBL/GenBank/DDBJ databases">
        <title>Evolutionary innovation and constraint leading to complex multicellularity in the Ascomycota.</title>
        <authorList>
            <person name="Cisse O."/>
            <person name="Nguyen A."/>
            <person name="Hewitt D.A."/>
            <person name="Jedd G."/>
            <person name="Stajich J.E."/>
        </authorList>
    </citation>
    <scope>NUCLEOTIDE SEQUENCE [LARGE SCALE GENOMIC DNA]</scope>
    <source>
        <strain evidence="13 14">DAH-3</strain>
    </source>
</reference>
<dbReference type="FunFam" id="1.10.10.10:FF:000024">
    <property type="entry name" value="U5 small nuclear ribonucleoprotein helicase"/>
    <property type="match status" value="1"/>
</dbReference>
<dbReference type="GO" id="GO:0003724">
    <property type="term" value="F:RNA helicase activity"/>
    <property type="evidence" value="ECO:0007669"/>
    <property type="project" value="UniProtKB-EC"/>
</dbReference>
<dbReference type="STRING" id="1198029.A0A1U7LH60"/>
<dbReference type="CDD" id="cd18795">
    <property type="entry name" value="SF2_C_Ski2"/>
    <property type="match status" value="1"/>
</dbReference>
<dbReference type="PROSITE" id="PS51194">
    <property type="entry name" value="HELICASE_CTER"/>
    <property type="match status" value="1"/>
</dbReference>
<evidence type="ECO:0000313" key="14">
    <source>
        <dbReference type="Proteomes" id="UP000186594"/>
    </source>
</evidence>
<dbReference type="GO" id="GO:0071014">
    <property type="term" value="C:post-mRNA release spliceosomal complex"/>
    <property type="evidence" value="ECO:0007669"/>
    <property type="project" value="EnsemblFungi"/>
</dbReference>
<dbReference type="PANTHER" id="PTHR47961:SF4">
    <property type="entry name" value="ACTIVATING SIGNAL COINTEGRATOR 1 COMPLEX SUBUNIT 3"/>
    <property type="match status" value="1"/>
</dbReference>
<dbReference type="InterPro" id="IPR035892">
    <property type="entry name" value="C2_domain_sf"/>
</dbReference>
<evidence type="ECO:0000256" key="10">
    <source>
        <dbReference type="SAM" id="MobiDB-lite"/>
    </source>
</evidence>
<dbReference type="SUPFAM" id="SSF158702">
    <property type="entry name" value="Sec63 N-terminal domain-like"/>
    <property type="match status" value="2"/>
</dbReference>
<dbReference type="InterPro" id="IPR050474">
    <property type="entry name" value="Hel308_SKI2-like"/>
</dbReference>
<dbReference type="Pfam" id="PF21188">
    <property type="entry name" value="BRR2_plug"/>
    <property type="match status" value="1"/>
</dbReference>
<dbReference type="Pfam" id="PF23445">
    <property type="entry name" value="WHD_SNRNP200"/>
    <property type="match status" value="2"/>
</dbReference>
<keyword evidence="3" id="KW-0677">Repeat</keyword>
<dbReference type="SMART" id="SM00382">
    <property type="entry name" value="AAA"/>
    <property type="match status" value="2"/>
</dbReference>
<evidence type="ECO:0000256" key="3">
    <source>
        <dbReference type="ARBA" id="ARBA00022737"/>
    </source>
</evidence>
<feature type="domain" description="Helicase ATP-binding" evidence="11">
    <location>
        <begin position="494"/>
        <end position="679"/>
    </location>
</feature>
<evidence type="ECO:0000256" key="7">
    <source>
        <dbReference type="ARBA" id="ARBA00022840"/>
    </source>
</evidence>
<dbReference type="SUPFAM" id="SSF81296">
    <property type="entry name" value="E set domains"/>
    <property type="match status" value="1"/>
</dbReference>
<evidence type="ECO:0000259" key="12">
    <source>
        <dbReference type="PROSITE" id="PS51194"/>
    </source>
</evidence>
<dbReference type="Gene3D" id="1.10.3380.10">
    <property type="entry name" value="Sec63 N-terminal domain-like domain"/>
    <property type="match status" value="2"/>
</dbReference>
<protein>
    <recommendedName>
        <fullName evidence="2">RNA helicase</fullName>
        <ecNumber evidence="2">3.6.4.13</ecNumber>
    </recommendedName>
</protein>
<dbReference type="GO" id="GO:0000393">
    <property type="term" value="P:spliceosomal conformational changes to generate catalytic conformation"/>
    <property type="evidence" value="ECO:0007669"/>
    <property type="project" value="EnsemblFungi"/>
</dbReference>
<keyword evidence="5" id="KW-0378">Hydrolase</keyword>
<dbReference type="GO" id="GO:0003678">
    <property type="term" value="F:DNA helicase activity"/>
    <property type="evidence" value="ECO:0007669"/>
    <property type="project" value="TreeGrafter"/>
</dbReference>
<dbReference type="GO" id="GO:0016787">
    <property type="term" value="F:hydrolase activity"/>
    <property type="evidence" value="ECO:0007669"/>
    <property type="project" value="UniProtKB-KW"/>
</dbReference>
<accession>A0A1U7LH60</accession>
<dbReference type="FunFam" id="1.10.150.20:FF:000004">
    <property type="entry name" value="U5 small nuclear ribonucleoprotein helicase"/>
    <property type="match status" value="1"/>
</dbReference>
<evidence type="ECO:0000256" key="5">
    <source>
        <dbReference type="ARBA" id="ARBA00022801"/>
    </source>
</evidence>
<dbReference type="Pfam" id="PF18149">
    <property type="entry name" value="Helicase_PWI"/>
    <property type="match status" value="1"/>
</dbReference>
<dbReference type="GO" id="GO:0005682">
    <property type="term" value="C:U5 snRNP"/>
    <property type="evidence" value="ECO:0007669"/>
    <property type="project" value="EnsemblFungi"/>
</dbReference>
<dbReference type="InterPro" id="IPR014001">
    <property type="entry name" value="Helicase_ATP-bd"/>
</dbReference>
<keyword evidence="14" id="KW-1185">Reference proteome</keyword>
<dbReference type="InterPro" id="IPR003593">
    <property type="entry name" value="AAA+_ATPase"/>
</dbReference>
<dbReference type="InterPro" id="IPR057842">
    <property type="entry name" value="WH_MER3"/>
</dbReference>
<dbReference type="Pfam" id="PF00271">
    <property type="entry name" value="Helicase_C"/>
    <property type="match status" value="1"/>
</dbReference>
<evidence type="ECO:0000256" key="2">
    <source>
        <dbReference type="ARBA" id="ARBA00012552"/>
    </source>
</evidence>
<name>A0A1U7LH60_NEOID</name>
<dbReference type="PROSITE" id="PS51192">
    <property type="entry name" value="HELICASE_ATP_BIND_1"/>
    <property type="match status" value="2"/>
</dbReference>
<dbReference type="InterPro" id="IPR027417">
    <property type="entry name" value="P-loop_NTPase"/>
</dbReference>
<keyword evidence="7" id="KW-0067">ATP-binding</keyword>
<dbReference type="Pfam" id="PF02889">
    <property type="entry name" value="Sec63"/>
    <property type="match status" value="2"/>
</dbReference>
<dbReference type="GO" id="GO:0005524">
    <property type="term" value="F:ATP binding"/>
    <property type="evidence" value="ECO:0007669"/>
    <property type="project" value="UniProtKB-KW"/>
</dbReference>
<feature type="domain" description="Helicase C-terminal" evidence="12">
    <location>
        <begin position="714"/>
        <end position="924"/>
    </location>
</feature>
<evidence type="ECO:0000256" key="9">
    <source>
        <dbReference type="ARBA" id="ARBA00047984"/>
    </source>
</evidence>
<organism evidence="13 14">
    <name type="scientific">Neolecta irregularis (strain DAH-3)</name>
    <dbReference type="NCBI Taxonomy" id="1198029"/>
    <lineage>
        <taxon>Eukaryota</taxon>
        <taxon>Fungi</taxon>
        <taxon>Dikarya</taxon>
        <taxon>Ascomycota</taxon>
        <taxon>Taphrinomycotina</taxon>
        <taxon>Neolectales</taxon>
        <taxon>Neolectaceae</taxon>
        <taxon>Neolecta</taxon>
    </lineage>
</organism>
<dbReference type="OMA" id="MNPKEFN"/>
<dbReference type="EC" id="3.6.4.13" evidence="2"/>
<feature type="compositionally biased region" description="Basic and acidic residues" evidence="10">
    <location>
        <begin position="41"/>
        <end position="67"/>
    </location>
</feature>
<dbReference type="PIRSF" id="PIRSF039073">
    <property type="entry name" value="BRR2"/>
    <property type="match status" value="1"/>
</dbReference>
<keyword evidence="8" id="KW-0539">Nucleus</keyword>
<dbReference type="SUPFAM" id="SSF52540">
    <property type="entry name" value="P-loop containing nucleoside triphosphate hydrolases"/>
    <property type="match status" value="3"/>
</dbReference>
<dbReference type="InterPro" id="IPR036388">
    <property type="entry name" value="WH-like_DNA-bd_sf"/>
</dbReference>
<dbReference type="FunFam" id="3.40.50.300:FF:000102">
    <property type="entry name" value="RNA helicase, activating signal cointegrator 1"/>
    <property type="match status" value="1"/>
</dbReference>
<evidence type="ECO:0000256" key="4">
    <source>
        <dbReference type="ARBA" id="ARBA00022741"/>
    </source>
</evidence>
<evidence type="ECO:0000256" key="8">
    <source>
        <dbReference type="ARBA" id="ARBA00023242"/>
    </source>
</evidence>
<dbReference type="EMBL" id="LXFE01004131">
    <property type="protein sequence ID" value="OLL21933.1"/>
    <property type="molecule type" value="Genomic_DNA"/>
</dbReference>
<dbReference type="InterPro" id="IPR011545">
    <property type="entry name" value="DEAD/DEAH_box_helicase_dom"/>
</dbReference>
<comment type="subcellular location">
    <subcellularLocation>
        <location evidence="1">Nucleus</location>
    </subcellularLocation>
</comment>
<dbReference type="FunFam" id="2.60.40.150:FF:000004">
    <property type="entry name" value="RNA helicase, activating signal cointegrator 1"/>
    <property type="match status" value="1"/>
</dbReference>
<feature type="region of interest" description="Disordered" evidence="10">
    <location>
        <begin position="374"/>
        <end position="405"/>
    </location>
</feature>
<dbReference type="FunFam" id="3.40.50.300:FF:000368">
    <property type="entry name" value="U5 small nuclear ribonucleoprotein 200 kDa helicase"/>
    <property type="match status" value="1"/>
</dbReference>
<feature type="compositionally biased region" description="Acidic residues" evidence="10">
    <location>
        <begin position="204"/>
        <end position="223"/>
    </location>
</feature>
<feature type="region of interest" description="Disordered" evidence="10">
    <location>
        <begin position="202"/>
        <end position="233"/>
    </location>
</feature>
<dbReference type="GO" id="GO:0003676">
    <property type="term" value="F:nucleic acid binding"/>
    <property type="evidence" value="ECO:0007669"/>
    <property type="project" value="InterPro"/>
</dbReference>
<feature type="domain" description="Helicase ATP-binding" evidence="11">
    <location>
        <begin position="1359"/>
        <end position="1536"/>
    </location>
</feature>
<evidence type="ECO:0000256" key="1">
    <source>
        <dbReference type="ARBA" id="ARBA00004123"/>
    </source>
</evidence>
<dbReference type="FunFam" id="3.40.50.300:FF:000062">
    <property type="entry name" value="U5 small nuclear ribonucleoprotein helicase"/>
    <property type="match status" value="1"/>
</dbReference>
<dbReference type="SMART" id="SM00490">
    <property type="entry name" value="HELICc"/>
    <property type="match status" value="2"/>
</dbReference>
<dbReference type="InterPro" id="IPR001650">
    <property type="entry name" value="Helicase_C-like"/>
</dbReference>
<dbReference type="InterPro" id="IPR048863">
    <property type="entry name" value="BRR2_plug"/>
</dbReference>
<evidence type="ECO:0000256" key="6">
    <source>
        <dbReference type="ARBA" id="ARBA00022806"/>
    </source>
</evidence>
<dbReference type="FunFam" id="2.60.40.150:FF:000133">
    <property type="entry name" value="Pre-mRNA splicing helicase, putative"/>
    <property type="match status" value="1"/>
</dbReference>
<dbReference type="Gene3D" id="1.10.10.10">
    <property type="entry name" value="Winged helix-like DNA-binding domain superfamily/Winged helix DNA-binding domain"/>
    <property type="match status" value="2"/>
</dbReference>
<proteinExistence type="predicted"/>
<keyword evidence="6" id="KW-0347">Helicase</keyword>
<evidence type="ECO:0000313" key="13">
    <source>
        <dbReference type="EMBL" id="OLL21933.1"/>
    </source>
</evidence>
<dbReference type="OrthoDB" id="5575at2759"/>
<dbReference type="Pfam" id="PF00270">
    <property type="entry name" value="DEAD"/>
    <property type="match status" value="2"/>
</dbReference>
<dbReference type="FunFam" id="1.10.3380.10:FF:000005">
    <property type="entry name" value="Pre-mRNA splicing helicase, putative"/>
    <property type="match status" value="1"/>
</dbReference>
<comment type="catalytic activity">
    <reaction evidence="9">
        <text>ATP + H2O = ADP + phosphate + H(+)</text>
        <dbReference type="Rhea" id="RHEA:13065"/>
        <dbReference type="ChEBI" id="CHEBI:15377"/>
        <dbReference type="ChEBI" id="CHEBI:15378"/>
        <dbReference type="ChEBI" id="CHEBI:30616"/>
        <dbReference type="ChEBI" id="CHEBI:43474"/>
        <dbReference type="ChEBI" id="CHEBI:456216"/>
        <dbReference type="EC" id="3.6.4.13"/>
    </reaction>
</comment>
<dbReference type="SMART" id="SM00487">
    <property type="entry name" value="DEXDc"/>
    <property type="match status" value="2"/>
</dbReference>
<dbReference type="InterPro" id="IPR014756">
    <property type="entry name" value="Ig_E-set"/>
</dbReference>
<dbReference type="Gene3D" id="1.10.150.20">
    <property type="entry name" value="5' to 3' exonuclease, C-terminal subdomain"/>
    <property type="match status" value="2"/>
</dbReference>
<dbReference type="FunFam" id="1.10.10.10:FF:000012">
    <property type="entry name" value="U5 small nuclear ribonucleoprotein helicase"/>
    <property type="match status" value="1"/>
</dbReference>
<dbReference type="SMART" id="SM00973">
    <property type="entry name" value="Sec63"/>
    <property type="match status" value="2"/>
</dbReference>
<dbReference type="InterPro" id="IPR041094">
    <property type="entry name" value="Brr2_helicase_PWI"/>
</dbReference>
<dbReference type="InterPro" id="IPR004179">
    <property type="entry name" value="Sec63-dom"/>
</dbReference>
<dbReference type="SUPFAM" id="SSF46785">
    <property type="entry name" value="Winged helix' DNA-binding domain"/>
    <property type="match status" value="1"/>
</dbReference>
<dbReference type="PANTHER" id="PTHR47961">
    <property type="entry name" value="DNA POLYMERASE THETA, PUTATIVE (AFU_ORTHOLOGUE AFUA_1G05260)-RELATED"/>
    <property type="match status" value="1"/>
</dbReference>
<gene>
    <name evidence="13" type="ORF">NEOLI_002003</name>
</gene>
<dbReference type="FunFam" id="1.10.3380.10:FF:000001">
    <property type="entry name" value="U5 small nuclear ribonucleoprotein helicase"/>
    <property type="match status" value="1"/>
</dbReference>
<dbReference type="Proteomes" id="UP000186594">
    <property type="component" value="Unassembled WGS sequence"/>
</dbReference>
<dbReference type="GO" id="GO:0000712">
    <property type="term" value="P:resolution of meiotic recombination intermediates"/>
    <property type="evidence" value="ECO:0007669"/>
    <property type="project" value="TreeGrafter"/>
</dbReference>